<protein>
    <recommendedName>
        <fullName evidence="7">TRAP transporter large permease protein</fullName>
    </recommendedName>
</protein>
<feature type="transmembrane region" description="Helical" evidence="7">
    <location>
        <begin position="407"/>
        <end position="425"/>
    </location>
</feature>
<comment type="similarity">
    <text evidence="7">Belongs to the TRAP transporter large permease family.</text>
</comment>
<feature type="transmembrane region" description="Helical" evidence="7">
    <location>
        <begin position="93"/>
        <end position="124"/>
    </location>
</feature>
<dbReference type="RefSeq" id="WP_161444689.1">
    <property type="nucleotide sequence ID" value="NZ_WXWW01000157.1"/>
</dbReference>
<evidence type="ECO:0000256" key="1">
    <source>
        <dbReference type="ARBA" id="ARBA00004429"/>
    </source>
</evidence>
<feature type="transmembrane region" description="Helical" evidence="7">
    <location>
        <begin position="361"/>
        <end position="387"/>
    </location>
</feature>
<feature type="transmembrane region" description="Helical" evidence="7">
    <location>
        <begin position="6"/>
        <end position="34"/>
    </location>
</feature>
<comment type="caution">
    <text evidence="9">The sequence shown here is derived from an EMBL/GenBank/DDBJ whole genome shotgun (WGS) entry which is preliminary data.</text>
</comment>
<keyword evidence="5 7" id="KW-1133">Transmembrane helix</keyword>
<feature type="transmembrane region" description="Helical" evidence="7">
    <location>
        <begin position="175"/>
        <end position="196"/>
    </location>
</feature>
<dbReference type="Pfam" id="PF06808">
    <property type="entry name" value="DctM"/>
    <property type="match status" value="1"/>
</dbReference>
<feature type="transmembrane region" description="Helical" evidence="7">
    <location>
        <begin position="321"/>
        <end position="349"/>
    </location>
</feature>
<evidence type="ECO:0000256" key="4">
    <source>
        <dbReference type="ARBA" id="ARBA00022692"/>
    </source>
</evidence>
<evidence type="ECO:0000313" key="10">
    <source>
        <dbReference type="Proteomes" id="UP000465712"/>
    </source>
</evidence>
<keyword evidence="2" id="KW-1003">Cell membrane</keyword>
<evidence type="ECO:0000259" key="8">
    <source>
        <dbReference type="Pfam" id="PF06808"/>
    </source>
</evidence>
<dbReference type="NCBIfam" id="TIGR00786">
    <property type="entry name" value="dctM"/>
    <property type="match status" value="1"/>
</dbReference>
<dbReference type="GO" id="GO:0005886">
    <property type="term" value="C:plasma membrane"/>
    <property type="evidence" value="ECO:0007669"/>
    <property type="project" value="UniProtKB-SubCell"/>
</dbReference>
<name>A0A7X4WB82_9GAMM</name>
<dbReference type="PANTHER" id="PTHR33362:SF7">
    <property type="entry name" value="SLL1103 PROTEIN"/>
    <property type="match status" value="1"/>
</dbReference>
<dbReference type="InterPro" id="IPR010656">
    <property type="entry name" value="DctM"/>
</dbReference>
<feature type="transmembrane region" description="Helical" evidence="7">
    <location>
        <begin position="277"/>
        <end position="301"/>
    </location>
</feature>
<evidence type="ECO:0000256" key="3">
    <source>
        <dbReference type="ARBA" id="ARBA00022519"/>
    </source>
</evidence>
<feature type="transmembrane region" description="Helical" evidence="7">
    <location>
        <begin position="216"/>
        <end position="241"/>
    </location>
</feature>
<keyword evidence="4 7" id="KW-0812">Transmembrane</keyword>
<dbReference type="Proteomes" id="UP000465712">
    <property type="component" value="Unassembled WGS sequence"/>
</dbReference>
<dbReference type="GO" id="GO:0022857">
    <property type="term" value="F:transmembrane transporter activity"/>
    <property type="evidence" value="ECO:0007669"/>
    <property type="project" value="UniProtKB-UniRule"/>
</dbReference>
<organism evidence="9 10">
    <name type="scientific">Photobacterium halotolerans</name>
    <dbReference type="NCBI Taxonomy" id="265726"/>
    <lineage>
        <taxon>Bacteria</taxon>
        <taxon>Pseudomonadati</taxon>
        <taxon>Pseudomonadota</taxon>
        <taxon>Gammaproteobacteria</taxon>
        <taxon>Vibrionales</taxon>
        <taxon>Vibrionaceae</taxon>
        <taxon>Photobacterium</taxon>
    </lineage>
</organism>
<comment type="subunit">
    <text evidence="7">The complex comprises the extracytoplasmic solute receptor protein and the two transmembrane proteins.</text>
</comment>
<comment type="subcellular location">
    <subcellularLocation>
        <location evidence="1 7">Cell inner membrane</location>
        <topology evidence="1 7">Multi-pass membrane protein</topology>
    </subcellularLocation>
</comment>
<keyword evidence="6 7" id="KW-0472">Membrane</keyword>
<accession>A0A7X4WB82</accession>
<dbReference type="PANTHER" id="PTHR33362">
    <property type="entry name" value="SIALIC ACID TRAP TRANSPORTER PERMEASE PROTEIN SIAT-RELATED"/>
    <property type="match status" value="1"/>
</dbReference>
<feature type="transmembrane region" description="Helical" evidence="7">
    <location>
        <begin position="247"/>
        <end position="265"/>
    </location>
</feature>
<evidence type="ECO:0000256" key="5">
    <source>
        <dbReference type="ARBA" id="ARBA00022989"/>
    </source>
</evidence>
<evidence type="ECO:0000256" key="7">
    <source>
        <dbReference type="RuleBase" id="RU369079"/>
    </source>
</evidence>
<keyword evidence="3 7" id="KW-0997">Cell inner membrane</keyword>
<dbReference type="PIRSF" id="PIRSF006066">
    <property type="entry name" value="HI0050"/>
    <property type="match status" value="1"/>
</dbReference>
<evidence type="ECO:0000313" key="9">
    <source>
        <dbReference type="EMBL" id="NAW65577.1"/>
    </source>
</evidence>
<gene>
    <name evidence="9" type="ORF">CAG72_10145</name>
</gene>
<sequence length="427" mass="46029">MVGIIMFIVALFALLLGFPVAFTFGGIALLFGVWAEGPEIFAFMPFRIMSIMQNTVLMAVPLFVFMGLVLQKTRLAEQLLESMGKLFGSVRGGLAISTVLVGSLLAASTGVVGASVVAMGLISLPVMMKYQYSKGLATGTICASGTLGQIIPPSIVLILLGEVLGIPVGDLFQAAIWPGLALVLAYIVYIVIYSWLNPEATQPMERDPDQSRQQEIITALKAVLPPLALIIVVLGSIFAGIATPTESAALGGMGAVLLSLVYRQFSWRMLYDSAFETVKVTAMVFGILLGATAFSMAFTYTGGDYLVEEWMLALPGEEWSFLILTMLIILILGFFIDFVEICFIVVPILAPIADAMGINMLWFAILIAMNLQTSFLTPPFGFSLFYLKGVAPDGITTRDIYKGVMPFITIQILILASVLVFPGFYGL</sequence>
<dbReference type="AlphaFoldDB" id="A0A7X4WB82"/>
<comment type="function">
    <text evidence="7">Part of the tripartite ATP-independent periplasmic (TRAP) transport system.</text>
</comment>
<evidence type="ECO:0000256" key="6">
    <source>
        <dbReference type="ARBA" id="ARBA00023136"/>
    </source>
</evidence>
<keyword evidence="7" id="KW-0813">Transport</keyword>
<proteinExistence type="inferred from homology"/>
<dbReference type="InterPro" id="IPR004681">
    <property type="entry name" value="TRAP_DctM"/>
</dbReference>
<feature type="transmembrane region" description="Helical" evidence="7">
    <location>
        <begin position="55"/>
        <end position="73"/>
    </location>
</feature>
<evidence type="ECO:0000256" key="2">
    <source>
        <dbReference type="ARBA" id="ARBA00022475"/>
    </source>
</evidence>
<reference evidence="9 10" key="1">
    <citation type="submission" date="2017-05" db="EMBL/GenBank/DDBJ databases">
        <title>High clonality and local adaptation shapes Vibrionaceae linages within an endangered oasis.</title>
        <authorList>
            <person name="Vazquez-Rosas-Landa M."/>
        </authorList>
    </citation>
    <scope>NUCLEOTIDE SEQUENCE [LARGE SCALE GENOMIC DNA]</scope>
    <source>
        <strain evidence="9 10">P46_P4S1P180</strain>
    </source>
</reference>
<feature type="domain" description="TRAP C4-dicarboxylate transport system permease DctM subunit" evidence="8">
    <location>
        <begin position="8"/>
        <end position="423"/>
    </location>
</feature>
<feature type="transmembrane region" description="Helical" evidence="7">
    <location>
        <begin position="136"/>
        <end position="160"/>
    </location>
</feature>
<dbReference type="EMBL" id="WXWW01000157">
    <property type="protein sequence ID" value="NAW65577.1"/>
    <property type="molecule type" value="Genomic_DNA"/>
</dbReference>